<dbReference type="InterPro" id="IPR016181">
    <property type="entry name" value="Acyl_CoA_acyltransferase"/>
</dbReference>
<dbReference type="InterPro" id="IPR038740">
    <property type="entry name" value="BioF2-like_GNAT_dom"/>
</dbReference>
<organism evidence="2 3">
    <name type="scientific">Desulfovibrio ferrophilus</name>
    <dbReference type="NCBI Taxonomy" id="241368"/>
    <lineage>
        <taxon>Bacteria</taxon>
        <taxon>Pseudomonadati</taxon>
        <taxon>Thermodesulfobacteriota</taxon>
        <taxon>Desulfovibrionia</taxon>
        <taxon>Desulfovibrionales</taxon>
        <taxon>Desulfovibrionaceae</taxon>
        <taxon>Desulfovibrio</taxon>
    </lineage>
</organism>
<dbReference type="Proteomes" id="UP000269883">
    <property type="component" value="Chromosome"/>
</dbReference>
<dbReference type="EMBL" id="AP017378">
    <property type="protein sequence ID" value="BBD09330.1"/>
    <property type="molecule type" value="Genomic_DNA"/>
</dbReference>
<evidence type="ECO:0000313" key="2">
    <source>
        <dbReference type="EMBL" id="BBD09330.1"/>
    </source>
</evidence>
<proteinExistence type="predicted"/>
<dbReference type="RefSeq" id="WP_126380207.1">
    <property type="nucleotide sequence ID" value="NZ_AP017378.1"/>
</dbReference>
<dbReference type="OrthoDB" id="9785911at2"/>
<dbReference type="PANTHER" id="PTHR36174">
    <property type="entry name" value="LIPID II:GLYCINE GLYCYLTRANSFERASE"/>
    <property type="match status" value="1"/>
</dbReference>
<feature type="domain" description="BioF2-like acetyltransferase" evidence="1">
    <location>
        <begin position="163"/>
        <end position="291"/>
    </location>
</feature>
<reference evidence="2 3" key="1">
    <citation type="journal article" date="2018" name="Sci. Adv.">
        <title>Multi-heme cytochromes provide a pathway for survival in energy-limited environments.</title>
        <authorList>
            <person name="Deng X."/>
            <person name="Dohmae N."/>
            <person name="Nealson K.H."/>
            <person name="Hashimoto K."/>
            <person name="Okamoto A."/>
        </authorList>
    </citation>
    <scope>NUCLEOTIDE SEQUENCE [LARGE SCALE GENOMIC DNA]</scope>
    <source>
        <strain evidence="2 3">IS5</strain>
    </source>
</reference>
<evidence type="ECO:0000259" key="1">
    <source>
        <dbReference type="Pfam" id="PF13480"/>
    </source>
</evidence>
<evidence type="ECO:0000313" key="3">
    <source>
        <dbReference type="Proteomes" id="UP000269883"/>
    </source>
</evidence>
<dbReference type="AlphaFoldDB" id="A0A2Z6B1L2"/>
<dbReference type="Pfam" id="PF13480">
    <property type="entry name" value="Acetyltransf_6"/>
    <property type="match status" value="1"/>
</dbReference>
<sequence>MSEAGVLVPTQHKQWMKALQDCRAGLCGHIYYYPDYVALYAKAKTSGHAFVYREGTDVFFMPYLLQPIPAGYHDSPAYCLETAYGYGGLLASVDEPAFHMRAWEALRKVAKAQGIVAGFIRYDPAFDNASYPVPTFVSKVFERQVVLLQVPNNETELIQGYRSSTRNKVRKAMRSRLVVQQVDTELGRQVLQQLYSASMAHLKADSFYRFDGEYFQSLFTSLKKHHRIFLARHDDNIVGAMLTINSEGFSSIHLSATNAEGKKLGAANLLRHEFFVSCLKNGVKTVNCGGGLTNSTKDPLLKFKAGFSRATGEFHTGRIIFDPASYQSISQEWFVQNPSLALSHGQRHLHFLYQ</sequence>
<name>A0A2Z6B1L2_9BACT</name>
<dbReference type="SUPFAM" id="SSF55729">
    <property type="entry name" value="Acyl-CoA N-acyltransferases (Nat)"/>
    <property type="match status" value="1"/>
</dbReference>
<dbReference type="InterPro" id="IPR050644">
    <property type="entry name" value="PG_Glycine_Bridge_Synth"/>
</dbReference>
<dbReference type="Gene3D" id="3.40.630.30">
    <property type="match status" value="1"/>
</dbReference>
<dbReference type="PANTHER" id="PTHR36174:SF1">
    <property type="entry name" value="LIPID II:GLYCINE GLYCYLTRANSFERASE"/>
    <property type="match status" value="1"/>
</dbReference>
<accession>A0A2Z6B1L2</accession>
<protein>
    <submittedName>
        <fullName evidence="2">Lea3 protein</fullName>
    </submittedName>
</protein>
<gene>
    <name evidence="2" type="primary">lea3</name>
    <name evidence="2" type="ORF">DFE_2604</name>
</gene>
<keyword evidence="3" id="KW-1185">Reference proteome</keyword>
<dbReference type="KEGG" id="dfl:DFE_2604"/>